<evidence type="ECO:0000259" key="6">
    <source>
        <dbReference type="Pfam" id="PF00881"/>
    </source>
</evidence>
<accession>A0A5B8CCD8</accession>
<reference evidence="7 8" key="1">
    <citation type="submission" date="2019-06" db="EMBL/GenBank/DDBJ databases">
        <title>Genome organization and adaptive potential of archetypical organophosphate degarding Sphingobium fuliginis ATCC 27551.</title>
        <authorList>
            <person name="Sarwar A."/>
            <person name="Parthasarathy S."/>
            <person name="Singh C."/>
            <person name="Siddavattam D."/>
        </authorList>
    </citation>
    <scope>NUCLEOTIDE SEQUENCE [LARGE SCALE GENOMIC DNA]</scope>
    <source>
        <strain evidence="7 8">ATCC 27551</strain>
    </source>
</reference>
<dbReference type="CDD" id="cd02148">
    <property type="entry name" value="RutE-like"/>
    <property type="match status" value="1"/>
</dbReference>
<dbReference type="PANTHER" id="PTHR43543">
    <property type="entry name" value="MALONIC SEMIALDEHYDE REDUCTASE RUTE-RELATED"/>
    <property type="match status" value="1"/>
</dbReference>
<name>A0A5B8CCD8_SPHSA</name>
<sequence length="199" mass="22169">MPDTTDIARDAMLDLLFRDARTHNQWSARPLSDETVRRLYDLAKWGPTTANSNPGRFVFVRSEAAKARLKPHLSAGNVDKVMQAPCTVIIAGDTRFYEFYGKLFPTRDMRSTFEGKNALITDTLARSSTLQGAYLIMAARVLGLDCGPMSGFDQAGTDAEFFPDGRWKSNFLCNIGYGDPAGLFPRNPRLDFEEACLDL</sequence>
<evidence type="ECO:0000313" key="8">
    <source>
        <dbReference type="Proteomes" id="UP000311469"/>
    </source>
</evidence>
<dbReference type="NCBIfam" id="NF003768">
    <property type="entry name" value="PRK05365.1"/>
    <property type="match status" value="1"/>
</dbReference>
<evidence type="ECO:0000313" key="7">
    <source>
        <dbReference type="EMBL" id="QDC36943.1"/>
    </source>
</evidence>
<dbReference type="PANTHER" id="PTHR43543:SF1">
    <property type="entry name" value="MALONIC SEMIALDEHYDE REDUCTASE RUTE-RELATED"/>
    <property type="match status" value="1"/>
</dbReference>
<keyword evidence="2 5" id="KW-0288">FMN</keyword>
<comment type="cofactor">
    <cofactor evidence="5">
        <name>FMN</name>
        <dbReference type="ChEBI" id="CHEBI:58210"/>
    </cofactor>
</comment>
<dbReference type="InterPro" id="IPR000415">
    <property type="entry name" value="Nitroreductase-like"/>
</dbReference>
<dbReference type="Pfam" id="PF00881">
    <property type="entry name" value="Nitroreductase"/>
    <property type="match status" value="1"/>
</dbReference>
<evidence type="ECO:0000256" key="2">
    <source>
        <dbReference type="ARBA" id="ARBA00022643"/>
    </source>
</evidence>
<evidence type="ECO:0000256" key="4">
    <source>
        <dbReference type="ARBA" id="ARBA00023002"/>
    </source>
</evidence>
<dbReference type="RefSeq" id="WP_044662228.1">
    <property type="nucleotide sequence ID" value="NZ_CP041016.1"/>
</dbReference>
<dbReference type="EC" id="1.-.-.-" evidence="5"/>
<dbReference type="InterPro" id="IPR050461">
    <property type="entry name" value="Nitroreductase_HadB/RutE"/>
</dbReference>
<dbReference type="AlphaFoldDB" id="A0A5B8CCD8"/>
<dbReference type="SUPFAM" id="SSF55469">
    <property type="entry name" value="FMN-dependent nitroreductase-like"/>
    <property type="match status" value="1"/>
</dbReference>
<feature type="domain" description="Nitroreductase" evidence="6">
    <location>
        <begin position="21"/>
        <end position="177"/>
    </location>
</feature>
<dbReference type="KEGG" id="sufl:FIL70_06610"/>
<proteinExistence type="inferred from homology"/>
<keyword evidence="1 5" id="KW-0285">Flavoprotein</keyword>
<protein>
    <recommendedName>
        <fullName evidence="5">Putative NADH dehydrogenase/NAD(P)H nitroreductase FIL70_06610</fullName>
        <ecNumber evidence="5">1.-.-.-</ecNumber>
    </recommendedName>
</protein>
<evidence type="ECO:0000256" key="5">
    <source>
        <dbReference type="HAMAP-Rule" id="MF_01204"/>
    </source>
</evidence>
<evidence type="ECO:0000256" key="1">
    <source>
        <dbReference type="ARBA" id="ARBA00022630"/>
    </source>
</evidence>
<organism evidence="7 8">
    <name type="scientific">Sphingobium fuliginis ATCC 27551</name>
    <dbReference type="NCBI Taxonomy" id="1208342"/>
    <lineage>
        <taxon>Bacteria</taxon>
        <taxon>Pseudomonadati</taxon>
        <taxon>Pseudomonadota</taxon>
        <taxon>Alphaproteobacteria</taxon>
        <taxon>Sphingomonadales</taxon>
        <taxon>Sphingomonadaceae</taxon>
        <taxon>Sphingobium</taxon>
    </lineage>
</organism>
<dbReference type="Gene3D" id="3.40.109.10">
    <property type="entry name" value="NADH Oxidase"/>
    <property type="match status" value="1"/>
</dbReference>
<comment type="similarity">
    <text evidence="5">Belongs to the nitroreductase family. HadB/RutE subfamily.</text>
</comment>
<keyword evidence="4 5" id="KW-0560">Oxidoreductase</keyword>
<dbReference type="InterPro" id="IPR023936">
    <property type="entry name" value="RutE-like"/>
</dbReference>
<gene>
    <name evidence="7" type="ORF">FIL70_06610</name>
</gene>
<dbReference type="HAMAP" id="MF_01204">
    <property type="entry name" value="Oxidoreductase_RutE_HadB"/>
    <property type="match status" value="1"/>
</dbReference>
<evidence type="ECO:0000256" key="3">
    <source>
        <dbReference type="ARBA" id="ARBA00022857"/>
    </source>
</evidence>
<keyword evidence="3 5" id="KW-0521">NADP</keyword>
<dbReference type="InterPro" id="IPR029479">
    <property type="entry name" value="Nitroreductase"/>
</dbReference>
<dbReference type="EMBL" id="CP041016">
    <property type="protein sequence ID" value="QDC36943.1"/>
    <property type="molecule type" value="Genomic_DNA"/>
</dbReference>
<keyword evidence="5" id="KW-0520">NAD</keyword>
<dbReference type="Proteomes" id="UP000311469">
    <property type="component" value="Chromosome cSF1"/>
</dbReference>
<dbReference type="GO" id="GO:0016491">
    <property type="term" value="F:oxidoreductase activity"/>
    <property type="evidence" value="ECO:0007669"/>
    <property type="project" value="UniProtKB-UniRule"/>
</dbReference>